<evidence type="ECO:0000256" key="1">
    <source>
        <dbReference type="SAM" id="MobiDB-lite"/>
    </source>
</evidence>
<evidence type="ECO:0000313" key="3">
    <source>
        <dbReference type="Proteomes" id="UP000015347"/>
    </source>
</evidence>
<dbReference type="STRING" id="1123237.Salmuc_02138"/>
<dbReference type="HOGENOM" id="CLU_899841_0_0_5"/>
<proteinExistence type="predicted"/>
<dbReference type="Proteomes" id="UP000015347">
    <property type="component" value="Unassembled WGS sequence"/>
</dbReference>
<gene>
    <name evidence="2" type="ORF">Salmuc_02138</name>
</gene>
<organism evidence="2 3">
    <name type="scientific">Salipiger mucosus DSM 16094</name>
    <dbReference type="NCBI Taxonomy" id="1123237"/>
    <lineage>
        <taxon>Bacteria</taxon>
        <taxon>Pseudomonadati</taxon>
        <taxon>Pseudomonadota</taxon>
        <taxon>Alphaproteobacteria</taxon>
        <taxon>Rhodobacterales</taxon>
        <taxon>Roseobacteraceae</taxon>
        <taxon>Salipiger</taxon>
    </lineage>
</organism>
<protein>
    <submittedName>
        <fullName evidence="2">Uncharacterized protein</fullName>
    </submittedName>
</protein>
<reference evidence="3" key="1">
    <citation type="journal article" date="2014" name="Stand. Genomic Sci.">
        <title>Genome sequence of the exopolysaccharide-producing Salipiger mucosus type strain (DSM 16094(T)), a moderately halophilic member of the Roseobacter clade.</title>
        <authorList>
            <person name="Riedel T."/>
            <person name="Spring S."/>
            <person name="Fiebig A."/>
            <person name="Petersen J."/>
            <person name="Kyrpides N.C."/>
            <person name="Goker M."/>
            <person name="Klenk H.P."/>
        </authorList>
    </citation>
    <scope>NUCLEOTIDE SEQUENCE [LARGE SCALE GENOMIC DNA]</scope>
    <source>
        <strain evidence="3">DSM 16094</strain>
    </source>
</reference>
<sequence>MALAARTPRLKRSLARVRRTPPSVPAPEDVIDEAPESRESENHDGIGEQPMINGAQQVEAFKGMPPCYVGHVKLLRWGHTSSSGMSFTLELLDADQDESHPFKGLRAARGTKTEGQRLRIFVCHPEHLSQTPGEEVYAGESLLIWWAEDCAEGMKVTLRLDEGPDGAGPVHPCDGMAHGKKNGEILSLVVWPLNDEDQPDAPSARKKRRSFDDLSPTAQSHILCNDERFGHWLARREERFVQDPICRADLGHLRGVDAKSYAEHVLKIWCGIESRAELTHDTDRGRHARDRWSMMLSAYQDERWGRPAG</sequence>
<name>S9RZY4_9RHOB</name>
<dbReference type="AlphaFoldDB" id="S9RZY4"/>
<dbReference type="EMBL" id="APVH01000015">
    <property type="protein sequence ID" value="EPX83530.1"/>
    <property type="molecule type" value="Genomic_DNA"/>
</dbReference>
<accession>S9RZY4</accession>
<feature type="region of interest" description="Disordered" evidence="1">
    <location>
        <begin position="1"/>
        <end position="49"/>
    </location>
</feature>
<feature type="compositionally biased region" description="Basic residues" evidence="1">
    <location>
        <begin position="8"/>
        <end position="19"/>
    </location>
</feature>
<comment type="caution">
    <text evidence="2">The sequence shown here is derived from an EMBL/GenBank/DDBJ whole genome shotgun (WGS) entry which is preliminary data.</text>
</comment>
<feature type="compositionally biased region" description="Basic and acidic residues" evidence="1">
    <location>
        <begin position="35"/>
        <end position="46"/>
    </location>
</feature>
<keyword evidence="3" id="KW-1185">Reference proteome</keyword>
<evidence type="ECO:0000313" key="2">
    <source>
        <dbReference type="EMBL" id="EPX83530.1"/>
    </source>
</evidence>